<organism evidence="1 2">
    <name type="scientific">Saccharomonospora azurea NA-128</name>
    <dbReference type="NCBI Taxonomy" id="882081"/>
    <lineage>
        <taxon>Bacteria</taxon>
        <taxon>Bacillati</taxon>
        <taxon>Actinomycetota</taxon>
        <taxon>Actinomycetes</taxon>
        <taxon>Pseudonocardiales</taxon>
        <taxon>Pseudonocardiaceae</taxon>
        <taxon>Saccharomonospora</taxon>
    </lineage>
</organism>
<keyword evidence="2" id="KW-1185">Reference proteome</keyword>
<protein>
    <submittedName>
        <fullName evidence="1">Uncharacterized protein</fullName>
    </submittedName>
</protein>
<evidence type="ECO:0000313" key="1">
    <source>
        <dbReference type="EMBL" id="EHY90516.1"/>
    </source>
</evidence>
<dbReference type="Proteomes" id="UP000004705">
    <property type="component" value="Chromosome"/>
</dbReference>
<reference evidence="1 2" key="1">
    <citation type="journal article" date="2012" name="Stand. Genomic Sci.">
        <title>Genome sequence of the soil bacterium Saccharomonospora azurea type strain (NA-128(T)).</title>
        <authorList>
            <person name="Klenk H.P."/>
            <person name="Held B."/>
            <person name="Lucas S."/>
            <person name="Lapidus A."/>
            <person name="Copeland A."/>
            <person name="Hammon N."/>
            <person name="Pitluck S."/>
            <person name="Goodwin L.A."/>
            <person name="Han C."/>
            <person name="Tapia R."/>
            <person name="Brambilla E.M."/>
            <person name="Potter G."/>
            <person name="Land M."/>
            <person name="Ivanova N."/>
            <person name="Rohde M."/>
            <person name="Goker M."/>
            <person name="Detter J.C."/>
            <person name="Kyrpides N.C."/>
            <person name="Woyke T."/>
        </authorList>
    </citation>
    <scope>NUCLEOTIDE SEQUENCE [LARGE SCALE GENOMIC DNA]</scope>
    <source>
        <strain evidence="1 2">NA-128</strain>
    </source>
</reference>
<dbReference type="RefSeq" id="WP_005443967.1">
    <property type="nucleotide sequence ID" value="NZ_CM001466.1"/>
</dbReference>
<sequence length="110" mass="11854">MSTAIHAHWQFIVRSADDLFASADKLMEALIAQEECSHGFTDVAVAVDGDRGIVEVEANASGKDLAHAVAVAQSCVRAAMHEVGISTPDWPSHRETMSMLLKELHTAELV</sequence>
<accession>H8G935</accession>
<proteinExistence type="predicted"/>
<dbReference type="EMBL" id="CM001466">
    <property type="protein sequence ID" value="EHY90516.1"/>
    <property type="molecule type" value="Genomic_DNA"/>
</dbReference>
<dbReference type="HOGENOM" id="CLU_2169231_0_0_11"/>
<evidence type="ECO:0000313" key="2">
    <source>
        <dbReference type="Proteomes" id="UP000004705"/>
    </source>
</evidence>
<dbReference type="OrthoDB" id="3633353at2"/>
<gene>
    <name evidence="1" type="ORF">SacazDRAFT_03652</name>
</gene>
<name>H8G935_9PSEU</name>
<dbReference type="AlphaFoldDB" id="H8G935"/>